<name>A0A7L1CMW4_9PASS</name>
<evidence type="ECO:0000256" key="6">
    <source>
        <dbReference type="SAM" id="MobiDB-lite"/>
    </source>
</evidence>
<dbReference type="Pfam" id="PF00096">
    <property type="entry name" value="zf-C2H2"/>
    <property type="match status" value="2"/>
</dbReference>
<proteinExistence type="predicted"/>
<dbReference type="InterPro" id="IPR036236">
    <property type="entry name" value="Znf_C2H2_sf"/>
</dbReference>
<dbReference type="GO" id="GO:0000981">
    <property type="term" value="F:DNA-binding transcription factor activity, RNA polymerase II-specific"/>
    <property type="evidence" value="ECO:0007669"/>
    <property type="project" value="TreeGrafter"/>
</dbReference>
<keyword evidence="1" id="KW-0479">Metal-binding</keyword>
<keyword evidence="4" id="KW-0862">Zinc</keyword>
<feature type="non-terminal residue" evidence="8">
    <location>
        <position position="1"/>
    </location>
</feature>
<feature type="region of interest" description="Disordered" evidence="6">
    <location>
        <begin position="305"/>
        <end position="339"/>
    </location>
</feature>
<dbReference type="EMBL" id="VXBB01020104">
    <property type="protein sequence ID" value="NXM62503.1"/>
    <property type="molecule type" value="Genomic_DNA"/>
</dbReference>
<sequence length="339" mass="37282">MCELCGKTFSERNTMETHKLIHTVGKQWTCSVCDKKYVTDYMLQKHIQLTHDKVEAQSCQLCGTKVSTRASMSRHMRRKHPEILSVRIDDLEPLPETTTIDASSIGIVQPELALEQGELPEGKQHIKTPKRGQKRKQKSGEEEEAQVPEDPAFSEYTEKEGEFTGNVGDETNSAVQSIQQVVVTLSDPNVTAPSSSVGLTNITVTPITTAAGTQFTNLQPVAVGHLGAPERQLQLDNSILTVTFDTVSGSAMLHNRQSDIPLPPQPEAPNPQSVAHFINLTTLVNSIAPLGSQISEQHPLSWRSVPQTDVLQPPAPAPPQQPGQQPVQTEQQQQQMYSY</sequence>
<dbReference type="PROSITE" id="PS50157">
    <property type="entry name" value="ZINC_FINGER_C2H2_2"/>
    <property type="match status" value="2"/>
</dbReference>
<dbReference type="GO" id="GO:0005634">
    <property type="term" value="C:nucleus"/>
    <property type="evidence" value="ECO:0007669"/>
    <property type="project" value="TreeGrafter"/>
</dbReference>
<evidence type="ECO:0000259" key="7">
    <source>
        <dbReference type="PROSITE" id="PS50157"/>
    </source>
</evidence>
<dbReference type="InterPro" id="IPR013087">
    <property type="entry name" value="Znf_C2H2_type"/>
</dbReference>
<dbReference type="FunFam" id="3.30.160.60:FF:000640">
    <property type="entry name" value="PR domain zinc finger protein 15"/>
    <property type="match status" value="1"/>
</dbReference>
<dbReference type="Proteomes" id="UP000534634">
    <property type="component" value="Unassembled WGS sequence"/>
</dbReference>
<feature type="domain" description="C2H2-type" evidence="7">
    <location>
        <begin position="28"/>
        <end position="56"/>
    </location>
</feature>
<evidence type="ECO:0000313" key="8">
    <source>
        <dbReference type="EMBL" id="NXM62503.1"/>
    </source>
</evidence>
<dbReference type="AlphaFoldDB" id="A0A7L1CMW4"/>
<feature type="compositionally biased region" description="Basic residues" evidence="6">
    <location>
        <begin position="125"/>
        <end position="137"/>
    </location>
</feature>
<dbReference type="Gene3D" id="3.30.160.60">
    <property type="entry name" value="Classic Zinc Finger"/>
    <property type="match status" value="2"/>
</dbReference>
<reference evidence="8 9" key="1">
    <citation type="submission" date="2019-09" db="EMBL/GenBank/DDBJ databases">
        <title>Bird 10,000 Genomes (B10K) Project - Family phase.</title>
        <authorList>
            <person name="Zhang G."/>
        </authorList>
    </citation>
    <scope>NUCLEOTIDE SEQUENCE [LARGE SCALE GENOMIC DNA]</scope>
    <source>
        <strain evidence="8">B10K-DU-002-01</strain>
        <tissue evidence="8">Muscle</tissue>
    </source>
</reference>
<dbReference type="SMART" id="SM00355">
    <property type="entry name" value="ZnF_C2H2"/>
    <property type="match status" value="3"/>
</dbReference>
<dbReference type="GO" id="GO:0008270">
    <property type="term" value="F:zinc ion binding"/>
    <property type="evidence" value="ECO:0007669"/>
    <property type="project" value="UniProtKB-KW"/>
</dbReference>
<dbReference type="FunFam" id="3.30.160.60:FF:004086">
    <property type="match status" value="1"/>
</dbReference>
<keyword evidence="2" id="KW-0677">Repeat</keyword>
<evidence type="ECO:0000256" key="3">
    <source>
        <dbReference type="ARBA" id="ARBA00022771"/>
    </source>
</evidence>
<protein>
    <submittedName>
        <fullName evidence="8">PRD15 protein</fullName>
    </submittedName>
</protein>
<evidence type="ECO:0000256" key="1">
    <source>
        <dbReference type="ARBA" id="ARBA00022723"/>
    </source>
</evidence>
<keyword evidence="9" id="KW-1185">Reference proteome</keyword>
<keyword evidence="3 5" id="KW-0863">Zinc-finger</keyword>
<feature type="compositionally biased region" description="Low complexity" evidence="6">
    <location>
        <begin position="322"/>
        <end position="339"/>
    </location>
</feature>
<evidence type="ECO:0000313" key="9">
    <source>
        <dbReference type="Proteomes" id="UP000534634"/>
    </source>
</evidence>
<feature type="region of interest" description="Disordered" evidence="6">
    <location>
        <begin position="115"/>
        <end position="156"/>
    </location>
</feature>
<comment type="caution">
    <text evidence="8">The sequence shown here is derived from an EMBL/GenBank/DDBJ whole genome shotgun (WGS) entry which is preliminary data.</text>
</comment>
<dbReference type="SUPFAM" id="SSF57667">
    <property type="entry name" value="beta-beta-alpha zinc fingers"/>
    <property type="match status" value="1"/>
</dbReference>
<feature type="non-terminal residue" evidence="8">
    <location>
        <position position="339"/>
    </location>
</feature>
<dbReference type="GO" id="GO:0043565">
    <property type="term" value="F:sequence-specific DNA binding"/>
    <property type="evidence" value="ECO:0007669"/>
    <property type="project" value="TreeGrafter"/>
</dbReference>
<evidence type="ECO:0000256" key="5">
    <source>
        <dbReference type="PROSITE-ProRule" id="PRU00042"/>
    </source>
</evidence>
<dbReference type="PANTHER" id="PTHR24408">
    <property type="entry name" value="ZINC FINGER PROTEIN"/>
    <property type="match status" value="1"/>
</dbReference>
<evidence type="ECO:0000256" key="4">
    <source>
        <dbReference type="ARBA" id="ARBA00022833"/>
    </source>
</evidence>
<dbReference type="PANTHER" id="PTHR24408:SF34">
    <property type="entry name" value="ZINC FINGER PROTEIN 672-RELATED"/>
    <property type="match status" value="1"/>
</dbReference>
<gene>
    <name evidence="8" type="primary">Prdm15_1</name>
    <name evidence="8" type="ORF">ILLCLE_R15213</name>
</gene>
<evidence type="ECO:0000256" key="2">
    <source>
        <dbReference type="ARBA" id="ARBA00022737"/>
    </source>
</evidence>
<dbReference type="PROSITE" id="PS00028">
    <property type="entry name" value="ZINC_FINGER_C2H2_1"/>
    <property type="match status" value="3"/>
</dbReference>
<feature type="domain" description="C2H2-type" evidence="7">
    <location>
        <begin position="1"/>
        <end position="27"/>
    </location>
</feature>
<accession>A0A7L1CMW4</accession>
<organism evidence="8 9">
    <name type="scientific">Illadopsis cleaveri</name>
    <name type="common">blackcap illadopsis</name>
    <dbReference type="NCBI Taxonomy" id="201329"/>
    <lineage>
        <taxon>Eukaryota</taxon>
        <taxon>Metazoa</taxon>
        <taxon>Chordata</taxon>
        <taxon>Craniata</taxon>
        <taxon>Vertebrata</taxon>
        <taxon>Euteleostomi</taxon>
        <taxon>Archelosauria</taxon>
        <taxon>Archosauria</taxon>
        <taxon>Dinosauria</taxon>
        <taxon>Saurischia</taxon>
        <taxon>Theropoda</taxon>
        <taxon>Coelurosauria</taxon>
        <taxon>Aves</taxon>
        <taxon>Neognathae</taxon>
        <taxon>Neoaves</taxon>
        <taxon>Telluraves</taxon>
        <taxon>Australaves</taxon>
        <taxon>Passeriformes</taxon>
        <taxon>Sylvioidea</taxon>
        <taxon>Timaliidae</taxon>
        <taxon>Illadopsis</taxon>
    </lineage>
</organism>